<gene>
    <name evidence="1" type="ORF">CK203_007589</name>
</gene>
<dbReference type="AlphaFoldDB" id="A0A438G109"/>
<dbReference type="Proteomes" id="UP000288805">
    <property type="component" value="Unassembled WGS sequence"/>
</dbReference>
<comment type="caution">
    <text evidence="1">The sequence shown here is derived from an EMBL/GenBank/DDBJ whole genome shotgun (WGS) entry which is preliminary data.</text>
</comment>
<protein>
    <submittedName>
        <fullName evidence="1">Uncharacterized protein</fullName>
    </submittedName>
</protein>
<accession>A0A438G109</accession>
<organism evidence="1 2">
    <name type="scientific">Vitis vinifera</name>
    <name type="common">Grape</name>
    <dbReference type="NCBI Taxonomy" id="29760"/>
    <lineage>
        <taxon>Eukaryota</taxon>
        <taxon>Viridiplantae</taxon>
        <taxon>Streptophyta</taxon>
        <taxon>Embryophyta</taxon>
        <taxon>Tracheophyta</taxon>
        <taxon>Spermatophyta</taxon>
        <taxon>Magnoliopsida</taxon>
        <taxon>eudicotyledons</taxon>
        <taxon>Gunneridae</taxon>
        <taxon>Pentapetalae</taxon>
        <taxon>rosids</taxon>
        <taxon>Vitales</taxon>
        <taxon>Vitaceae</taxon>
        <taxon>Viteae</taxon>
        <taxon>Vitis</taxon>
    </lineage>
</organism>
<name>A0A438G109_VITVI</name>
<sequence length="140" mass="14802">MFSCCAFVFPIYFLQARRRRGRTPTPGKYLGLRTVRGEMIFLFSYCGVGPRAILLIIGAVPPDIHLNETGAGADHTPLTMAVGGGHTHDLTHHTADHLLAGGTAPTLLMTTGVTHQMLAMIEGGITDPSPAAFPHVKGGG</sequence>
<reference evidence="1 2" key="1">
    <citation type="journal article" date="2018" name="PLoS Genet.">
        <title>Population sequencing reveals clonal diversity and ancestral inbreeding in the grapevine cultivar Chardonnay.</title>
        <authorList>
            <person name="Roach M.J."/>
            <person name="Johnson D.L."/>
            <person name="Bohlmann J."/>
            <person name="van Vuuren H.J."/>
            <person name="Jones S.J."/>
            <person name="Pretorius I.S."/>
            <person name="Schmidt S.A."/>
            <person name="Borneman A.R."/>
        </authorList>
    </citation>
    <scope>NUCLEOTIDE SEQUENCE [LARGE SCALE GENOMIC DNA]</scope>
    <source>
        <strain evidence="2">cv. Chardonnay</strain>
        <tissue evidence="1">Leaf</tissue>
    </source>
</reference>
<proteinExistence type="predicted"/>
<evidence type="ECO:0000313" key="2">
    <source>
        <dbReference type="Proteomes" id="UP000288805"/>
    </source>
</evidence>
<evidence type="ECO:0000313" key="1">
    <source>
        <dbReference type="EMBL" id="RVW65891.1"/>
    </source>
</evidence>
<dbReference type="EMBL" id="QGNW01000684">
    <property type="protein sequence ID" value="RVW65891.1"/>
    <property type="molecule type" value="Genomic_DNA"/>
</dbReference>